<dbReference type="EMBL" id="JACJIQ010000006">
    <property type="protein sequence ID" value="MBA9077243.1"/>
    <property type="molecule type" value="Genomic_DNA"/>
</dbReference>
<comment type="caution">
    <text evidence="1">The sequence shown here is derived from an EMBL/GenBank/DDBJ whole genome shotgun (WGS) entry which is preliminary data.</text>
</comment>
<organism evidence="1 2">
    <name type="scientific">Rufibacter quisquiliarum</name>
    <dbReference type="NCBI Taxonomy" id="1549639"/>
    <lineage>
        <taxon>Bacteria</taxon>
        <taxon>Pseudomonadati</taxon>
        <taxon>Bacteroidota</taxon>
        <taxon>Cytophagia</taxon>
        <taxon>Cytophagales</taxon>
        <taxon>Hymenobacteraceae</taxon>
        <taxon>Rufibacter</taxon>
    </lineage>
</organism>
<protein>
    <submittedName>
        <fullName evidence="1">Uncharacterized protein</fullName>
    </submittedName>
</protein>
<name>A0A839GHV9_9BACT</name>
<gene>
    <name evidence="1" type="ORF">FHS90_001954</name>
</gene>
<evidence type="ECO:0000313" key="2">
    <source>
        <dbReference type="Proteomes" id="UP000563094"/>
    </source>
</evidence>
<reference evidence="1 2" key="1">
    <citation type="submission" date="2020-08" db="EMBL/GenBank/DDBJ databases">
        <title>Genomic Encyclopedia of Type Strains, Phase IV (KMG-IV): sequencing the most valuable type-strain genomes for metagenomic binning, comparative biology and taxonomic classification.</title>
        <authorList>
            <person name="Goeker M."/>
        </authorList>
    </citation>
    <scope>NUCLEOTIDE SEQUENCE [LARGE SCALE GENOMIC DNA]</scope>
    <source>
        <strain evidence="1 2">DSM 29854</strain>
    </source>
</reference>
<keyword evidence="2" id="KW-1185">Reference proteome</keyword>
<proteinExistence type="predicted"/>
<evidence type="ECO:0000313" key="1">
    <source>
        <dbReference type="EMBL" id="MBA9077243.1"/>
    </source>
</evidence>
<accession>A0A839GHV9</accession>
<sequence>MMKSVAVEVGDEKASLLVRYKSYFVNVKNIS</sequence>
<dbReference type="Proteomes" id="UP000563094">
    <property type="component" value="Unassembled WGS sequence"/>
</dbReference>
<dbReference type="AlphaFoldDB" id="A0A839GHV9"/>